<dbReference type="AlphaFoldDB" id="A0A660ECT8"/>
<evidence type="ECO:0000313" key="2">
    <source>
        <dbReference type="EMBL" id="VDG30391.1"/>
    </source>
</evidence>
<reference evidence="2 3" key="1">
    <citation type="submission" date="2018-11" db="EMBL/GenBank/DDBJ databases">
        <authorList>
            <person name="Wuyts S."/>
        </authorList>
    </citation>
    <scope>NUCLEOTIDE SEQUENCE [LARGE SCALE GENOMIC DNA]</scope>
    <source>
        <strain evidence="2">Lactobacillus mudanjiangensis AMBF249</strain>
    </source>
</reference>
<dbReference type="Proteomes" id="UP000289996">
    <property type="component" value="Unassembled WGS sequence"/>
</dbReference>
<dbReference type="Gene3D" id="2.40.100.20">
    <property type="match status" value="1"/>
</dbReference>
<feature type="domain" description="Cyclophilin-like" evidence="1">
    <location>
        <begin position="6"/>
        <end position="115"/>
    </location>
</feature>
<organism evidence="2 3">
    <name type="scientific">Lactiplantibacillus mudanjiangensis</name>
    <dbReference type="NCBI Taxonomy" id="1296538"/>
    <lineage>
        <taxon>Bacteria</taxon>
        <taxon>Bacillati</taxon>
        <taxon>Bacillota</taxon>
        <taxon>Bacilli</taxon>
        <taxon>Lactobacillales</taxon>
        <taxon>Lactobacillaceae</taxon>
        <taxon>Lactiplantibacillus</taxon>
    </lineage>
</organism>
<dbReference type="RefSeq" id="WP_130843422.1">
    <property type="nucleotide sequence ID" value="NZ_BJDY01000002.1"/>
</dbReference>
<protein>
    <recommendedName>
        <fullName evidence="1">Cyclophilin-like domain-containing protein</fullName>
    </recommendedName>
</protein>
<proteinExistence type="predicted"/>
<accession>A0A660ECT8</accession>
<name>A0A660ECT8_9LACO</name>
<dbReference type="EMBL" id="UYIG01000196">
    <property type="protein sequence ID" value="VDG30391.1"/>
    <property type="molecule type" value="Genomic_DNA"/>
</dbReference>
<keyword evidence="3" id="KW-1185">Reference proteome</keyword>
<dbReference type="InterPro" id="IPR041183">
    <property type="entry name" value="Cyclophilin-like"/>
</dbReference>
<dbReference type="SUPFAM" id="SSF50891">
    <property type="entry name" value="Cyclophilin-like"/>
    <property type="match status" value="1"/>
</dbReference>
<dbReference type="InterPro" id="IPR029000">
    <property type="entry name" value="Cyclophilin-like_dom_sf"/>
</dbReference>
<evidence type="ECO:0000313" key="3">
    <source>
        <dbReference type="Proteomes" id="UP000289996"/>
    </source>
</evidence>
<gene>
    <name evidence="2" type="ORF">MUDAN_MDHGFNIF_01942</name>
</gene>
<sequence>MQKIKITMNNQVFTANIEDNATTAALLAKIPLELPMLNLYSRELTYRFKNALPANEQRTSGYTVGDIAYWAPRHSFVIFYRQTGEVISALQKIGHINHGDLNVLRHAGNVMMTFEKA</sequence>
<evidence type="ECO:0000259" key="1">
    <source>
        <dbReference type="Pfam" id="PF18050"/>
    </source>
</evidence>
<dbReference type="Pfam" id="PF18050">
    <property type="entry name" value="Cyclophil_like2"/>
    <property type="match status" value="1"/>
</dbReference>
<dbReference type="OrthoDB" id="5298378at2"/>